<evidence type="ECO:0000259" key="3">
    <source>
        <dbReference type="Pfam" id="PF11827"/>
    </source>
</evidence>
<dbReference type="RefSeq" id="WP_121848291.1">
    <property type="nucleotide sequence ID" value="NZ_CP032050.1"/>
</dbReference>
<protein>
    <submittedName>
        <fullName evidence="4">DUF3347 domain-containing protein</fullName>
    </submittedName>
</protein>
<proteinExistence type="predicted"/>
<feature type="domain" description="DUF3347" evidence="3">
    <location>
        <begin position="83"/>
        <end position="172"/>
    </location>
</feature>
<keyword evidence="5" id="KW-1185">Reference proteome</keyword>
<accession>A0A3G2L4S5</accession>
<feature type="region of interest" description="Disordered" evidence="1">
    <location>
        <begin position="26"/>
        <end position="69"/>
    </location>
</feature>
<feature type="signal peptide" evidence="2">
    <location>
        <begin position="1"/>
        <end position="19"/>
    </location>
</feature>
<evidence type="ECO:0000313" key="5">
    <source>
        <dbReference type="Proteomes" id="UP000276309"/>
    </source>
</evidence>
<evidence type="ECO:0000313" key="4">
    <source>
        <dbReference type="EMBL" id="AYN67265.1"/>
    </source>
</evidence>
<feature type="compositionally biased region" description="Basic and acidic residues" evidence="1">
    <location>
        <begin position="26"/>
        <end position="46"/>
    </location>
</feature>
<feature type="compositionally biased region" description="Basic and acidic residues" evidence="1">
    <location>
        <begin position="52"/>
        <end position="67"/>
    </location>
</feature>
<keyword evidence="2" id="KW-0732">Signal</keyword>
<dbReference type="AlphaFoldDB" id="A0A3G2L4S5"/>
<dbReference type="Pfam" id="PF11827">
    <property type="entry name" value="DUF3347"/>
    <property type="match status" value="1"/>
</dbReference>
<evidence type="ECO:0000256" key="1">
    <source>
        <dbReference type="SAM" id="MobiDB-lite"/>
    </source>
</evidence>
<dbReference type="InterPro" id="IPR021782">
    <property type="entry name" value="DUF3347"/>
</dbReference>
<gene>
    <name evidence="4" type="ORF">D1013_07760</name>
</gene>
<dbReference type="Proteomes" id="UP000276309">
    <property type="component" value="Chromosome"/>
</dbReference>
<dbReference type="OrthoDB" id="5513217at2"/>
<feature type="chain" id="PRO_5017967126" evidence="2">
    <location>
        <begin position="20"/>
        <end position="217"/>
    </location>
</feature>
<evidence type="ECO:0000256" key="2">
    <source>
        <dbReference type="SAM" id="SignalP"/>
    </source>
</evidence>
<sequence length="217" mass="24029">MRKSKVTTSIMAIALVALTATSCKDAKKEHNDEDGHHSEQMDDNSHMDGAMEEDHSKMDHGDMESSDKMMGNAQHASKSTTLIANYLDLKNALVSDDKDGAAKAGEKLEGSLKNLDTSKFSDEQQDELKDIIEDATEHAEHIAKSDIGHQREHFDVLSKDVIDLLAITGSDRTLYQAYCPMYNNNKGAQWLSATKEIKNPYYGAKMMSCGSVQKEIN</sequence>
<dbReference type="EMBL" id="CP032050">
    <property type="protein sequence ID" value="AYN67265.1"/>
    <property type="molecule type" value="Genomic_DNA"/>
</dbReference>
<organism evidence="4 5">
    <name type="scientific">Euzebyella marina</name>
    <dbReference type="NCBI Taxonomy" id="1761453"/>
    <lineage>
        <taxon>Bacteria</taxon>
        <taxon>Pseudomonadati</taxon>
        <taxon>Bacteroidota</taxon>
        <taxon>Flavobacteriia</taxon>
        <taxon>Flavobacteriales</taxon>
        <taxon>Flavobacteriaceae</taxon>
        <taxon>Euzebyella</taxon>
    </lineage>
</organism>
<reference evidence="4 5" key="1">
    <citation type="submission" date="2018-08" db="EMBL/GenBank/DDBJ databases">
        <title>The reduced genetic potential of extracellular carbohydrate catabolism in Euzebyella marina RN62, a Flavobacteriia bacterium isolated from the hadal water.</title>
        <authorList>
            <person name="Xue C."/>
        </authorList>
    </citation>
    <scope>NUCLEOTIDE SEQUENCE [LARGE SCALE GENOMIC DNA]</scope>
    <source>
        <strain evidence="4 5">RN62</strain>
    </source>
</reference>
<dbReference type="KEGG" id="emar:D1013_07760"/>
<dbReference type="PROSITE" id="PS51257">
    <property type="entry name" value="PROKAR_LIPOPROTEIN"/>
    <property type="match status" value="1"/>
</dbReference>
<name>A0A3G2L4S5_9FLAO</name>